<keyword evidence="1" id="KW-0812">Transmembrane</keyword>
<proteinExistence type="predicted"/>
<evidence type="ECO:0008006" key="3">
    <source>
        <dbReference type="Google" id="ProtNLM"/>
    </source>
</evidence>
<comment type="caution">
    <text evidence="2">The sequence shown here is derived from an EMBL/GenBank/DDBJ whole genome shotgun (WGS) entry which is preliminary data.</text>
</comment>
<dbReference type="AlphaFoldDB" id="A0A7C0X917"/>
<sequence>MKKDIRITLTGWVFLFFLFVTFLIALNTGKGQVYILLASLLSVFLVSSILSWKGLGRLKADLIPPPEVYRNRPAEFTVSFREIPDSLVRNLSILVELDDKVKNCDFFDLSSDRSLRLSFLFERRGEIKKKRIRVKSRYPFGLVERTGVYEFDGEVLVFPAVRRVDVFPG</sequence>
<gene>
    <name evidence="2" type="ORF">ENG67_04790</name>
</gene>
<keyword evidence="1" id="KW-1133">Transmembrane helix</keyword>
<reference evidence="2" key="1">
    <citation type="journal article" date="2020" name="mSystems">
        <title>Genome- and Community-Level Interaction Insights into Carbon Utilization and Element Cycling Functions of Hydrothermarchaeota in Hydrothermal Sediment.</title>
        <authorList>
            <person name="Zhou Z."/>
            <person name="Liu Y."/>
            <person name="Xu W."/>
            <person name="Pan J."/>
            <person name="Luo Z.H."/>
            <person name="Li M."/>
        </authorList>
    </citation>
    <scope>NUCLEOTIDE SEQUENCE [LARGE SCALE GENOMIC DNA]</scope>
    <source>
        <strain evidence="2">HyVt-237</strain>
    </source>
</reference>
<feature type="transmembrane region" description="Helical" evidence="1">
    <location>
        <begin position="32"/>
        <end position="52"/>
    </location>
</feature>
<feature type="non-terminal residue" evidence="2">
    <location>
        <position position="169"/>
    </location>
</feature>
<organism evidence="2">
    <name type="scientific">candidate division WOR-3 bacterium</name>
    <dbReference type="NCBI Taxonomy" id="2052148"/>
    <lineage>
        <taxon>Bacteria</taxon>
        <taxon>Bacteria division WOR-3</taxon>
    </lineage>
</organism>
<evidence type="ECO:0000313" key="2">
    <source>
        <dbReference type="EMBL" id="HDM90506.1"/>
    </source>
</evidence>
<name>A0A7C0X917_UNCW3</name>
<accession>A0A7C0X917</accession>
<protein>
    <recommendedName>
        <fullName evidence="3">DUF58 domain-containing protein</fullName>
    </recommendedName>
</protein>
<evidence type="ECO:0000256" key="1">
    <source>
        <dbReference type="SAM" id="Phobius"/>
    </source>
</evidence>
<dbReference type="EMBL" id="DRBW01000183">
    <property type="protein sequence ID" value="HDM90506.1"/>
    <property type="molecule type" value="Genomic_DNA"/>
</dbReference>
<dbReference type="Proteomes" id="UP000885931">
    <property type="component" value="Unassembled WGS sequence"/>
</dbReference>
<keyword evidence="1" id="KW-0472">Membrane</keyword>
<feature type="transmembrane region" description="Helical" evidence="1">
    <location>
        <begin position="7"/>
        <end position="26"/>
    </location>
</feature>
<dbReference type="PANTHER" id="PTHR34351:SF1">
    <property type="entry name" value="SLR1927 PROTEIN"/>
    <property type="match status" value="1"/>
</dbReference>
<dbReference type="PANTHER" id="PTHR34351">
    <property type="entry name" value="SLR1927 PROTEIN-RELATED"/>
    <property type="match status" value="1"/>
</dbReference>